<keyword evidence="6 10" id="KW-0328">Glycosyltransferase</keyword>
<dbReference type="SUPFAM" id="SSF53271">
    <property type="entry name" value="PRTase-like"/>
    <property type="match status" value="1"/>
</dbReference>
<dbReference type="GO" id="GO:0004588">
    <property type="term" value="F:orotate phosphoribosyltransferase activity"/>
    <property type="evidence" value="ECO:0007669"/>
    <property type="project" value="UniProtKB-UniRule"/>
</dbReference>
<dbReference type="AlphaFoldDB" id="A0A4Q1JSV0"/>
<evidence type="ECO:0000259" key="11">
    <source>
        <dbReference type="Pfam" id="PF00156"/>
    </source>
</evidence>
<feature type="binding site" evidence="10">
    <location>
        <position position="104"/>
    </location>
    <ligand>
        <name>5-phospho-alpha-D-ribose 1-diphosphate</name>
        <dbReference type="ChEBI" id="CHEBI:58017"/>
        <note>ligand shared between dimeric partners</note>
    </ligand>
</feature>
<feature type="binding site" evidence="10">
    <location>
        <position position="98"/>
    </location>
    <ligand>
        <name>5-phospho-alpha-D-ribose 1-diphosphate</name>
        <dbReference type="ChEBI" id="CHEBI:58017"/>
        <note>ligand shared between dimeric partners</note>
    </ligand>
</feature>
<keyword evidence="7 10" id="KW-0808">Transferase</keyword>
<keyword evidence="9 10" id="KW-0665">Pyrimidine biosynthesis</keyword>
<feature type="binding site" evidence="10">
    <location>
        <begin position="34"/>
        <end position="35"/>
    </location>
    <ligand>
        <name>orotate</name>
        <dbReference type="ChEBI" id="CHEBI:30839"/>
    </ligand>
</feature>
<dbReference type="Gene3D" id="3.40.50.2020">
    <property type="match status" value="1"/>
</dbReference>
<dbReference type="UniPathway" id="UPA00070">
    <property type="reaction ID" value="UER00119"/>
</dbReference>
<dbReference type="GO" id="GO:0000287">
    <property type="term" value="F:magnesium ion binding"/>
    <property type="evidence" value="ECO:0007669"/>
    <property type="project" value="UniProtKB-UniRule"/>
</dbReference>
<keyword evidence="13" id="KW-1185">Reference proteome</keyword>
<comment type="catalytic activity">
    <reaction evidence="10">
        <text>orotidine 5'-phosphate + diphosphate = orotate + 5-phospho-alpha-D-ribose 1-diphosphate</text>
        <dbReference type="Rhea" id="RHEA:10380"/>
        <dbReference type="ChEBI" id="CHEBI:30839"/>
        <dbReference type="ChEBI" id="CHEBI:33019"/>
        <dbReference type="ChEBI" id="CHEBI:57538"/>
        <dbReference type="ChEBI" id="CHEBI:58017"/>
        <dbReference type="EC" id="2.4.2.10"/>
    </reaction>
</comment>
<dbReference type="CDD" id="cd06223">
    <property type="entry name" value="PRTases_typeI"/>
    <property type="match status" value="1"/>
</dbReference>
<dbReference type="InterPro" id="IPR023031">
    <property type="entry name" value="OPRT"/>
</dbReference>
<feature type="binding site" evidence="10">
    <location>
        <position position="102"/>
    </location>
    <ligand>
        <name>5-phospho-alpha-D-ribose 1-diphosphate</name>
        <dbReference type="ChEBI" id="CHEBI:58017"/>
        <note>ligand shared between dimeric partners</note>
    </ligand>
</feature>
<feature type="binding site" description="in other chain" evidence="10">
    <location>
        <begin position="72"/>
        <end position="73"/>
    </location>
    <ligand>
        <name>5-phospho-alpha-D-ribose 1-diphosphate</name>
        <dbReference type="ChEBI" id="CHEBI:58017"/>
        <note>ligand shared between dimeric partners</note>
    </ligand>
</feature>
<dbReference type="InterPro" id="IPR029057">
    <property type="entry name" value="PRTase-like"/>
</dbReference>
<proteinExistence type="inferred from homology"/>
<dbReference type="InterPro" id="IPR004467">
    <property type="entry name" value="Or_phspho_trans_dom"/>
</dbReference>
<comment type="pathway">
    <text evidence="2 10">Pyrimidine metabolism; UMP biosynthesis via de novo pathway; UMP from orotate: step 1/2.</text>
</comment>
<dbReference type="RefSeq" id="WP_129472433.1">
    <property type="nucleotide sequence ID" value="NZ_SAWZ01000012.1"/>
</dbReference>
<evidence type="ECO:0000256" key="3">
    <source>
        <dbReference type="ARBA" id="ARBA00006340"/>
    </source>
</evidence>
<gene>
    <name evidence="10" type="primary">pyrE</name>
    <name evidence="12" type="ORF">EPA99_16930</name>
</gene>
<comment type="function">
    <text evidence="1 10">Catalyzes the transfer of a ribosyl phosphate group from 5-phosphoribose 1-diphosphate to orotate, leading to the formation of orotidine monophosphate (OMP).</text>
</comment>
<name>A0A4Q1JSV0_9GAMM</name>
<keyword evidence="8 10" id="KW-0460">Magnesium</keyword>
<evidence type="ECO:0000256" key="10">
    <source>
        <dbReference type="HAMAP-Rule" id="MF_01208"/>
    </source>
</evidence>
<evidence type="ECO:0000256" key="2">
    <source>
        <dbReference type="ARBA" id="ARBA00004889"/>
    </source>
</evidence>
<comment type="caution">
    <text evidence="12">The sequence shown here is derived from an EMBL/GenBank/DDBJ whole genome shotgun (WGS) entry which is preliminary data.</text>
</comment>
<dbReference type="HAMAP" id="MF_01208">
    <property type="entry name" value="PyrE"/>
    <property type="match status" value="1"/>
</dbReference>
<dbReference type="GO" id="GO:0044205">
    <property type="term" value="P:'de novo' UMP biosynthetic process"/>
    <property type="evidence" value="ECO:0007669"/>
    <property type="project" value="UniProtKB-UniRule"/>
</dbReference>
<dbReference type="InterPro" id="IPR000836">
    <property type="entry name" value="PRTase_dom"/>
</dbReference>
<feature type="binding site" evidence="10">
    <location>
        <position position="128"/>
    </location>
    <ligand>
        <name>orotate</name>
        <dbReference type="ChEBI" id="CHEBI:30839"/>
    </ligand>
</feature>
<evidence type="ECO:0000256" key="8">
    <source>
        <dbReference type="ARBA" id="ARBA00022842"/>
    </source>
</evidence>
<dbReference type="GO" id="GO:0046132">
    <property type="term" value="P:pyrimidine ribonucleoside biosynthetic process"/>
    <property type="evidence" value="ECO:0007669"/>
    <property type="project" value="TreeGrafter"/>
</dbReference>
<reference evidence="12 13" key="1">
    <citation type="submission" date="2019-01" db="EMBL/GenBank/DDBJ databases">
        <title>Pseudoxanthomonas composti sp. nov., isolated from compost.</title>
        <authorList>
            <person name="Yang G."/>
        </authorList>
    </citation>
    <scope>NUCLEOTIDE SEQUENCE [LARGE SCALE GENOMIC DNA]</scope>
    <source>
        <strain evidence="12 13">GSS15</strain>
    </source>
</reference>
<evidence type="ECO:0000313" key="12">
    <source>
        <dbReference type="EMBL" id="RXR00296.1"/>
    </source>
</evidence>
<comment type="subunit">
    <text evidence="4 10">Homodimer.</text>
</comment>
<evidence type="ECO:0000256" key="9">
    <source>
        <dbReference type="ARBA" id="ARBA00022975"/>
    </source>
</evidence>
<comment type="cofactor">
    <cofactor evidence="10">
        <name>Mg(2+)</name>
        <dbReference type="ChEBI" id="CHEBI:18420"/>
    </cofactor>
</comment>
<feature type="binding site" description="in other chain" evidence="10">
    <location>
        <position position="99"/>
    </location>
    <ligand>
        <name>5-phospho-alpha-D-ribose 1-diphosphate</name>
        <dbReference type="ChEBI" id="CHEBI:58017"/>
        <note>ligand shared between dimeric partners</note>
    </ligand>
</feature>
<dbReference type="NCBIfam" id="TIGR00336">
    <property type="entry name" value="pyrE"/>
    <property type="match status" value="1"/>
</dbReference>
<sequence>MNDYRSRFLQLALHANALRFGEFTLKSGRISPYFFNAGRFDRGQALATLATCYADAIEASGVQFDLLFGPAYKGIPLASALGVEFARRGRDLPIAFNRKEAKDHGEGGMLIGAPLEERRVLIVDDVITAGTAIREALGLIRAGGGEPAGIVVALDRQEMLGDPASGQARRSAAQAVAEETSVPVTAVATLSDLLAFAGENADLVRHRDQLLAYRARYGSGHSDT</sequence>
<dbReference type="FunFam" id="3.40.50.2020:FF:000052">
    <property type="entry name" value="Orotate phosphoribosyltransferase"/>
    <property type="match status" value="1"/>
</dbReference>
<dbReference type="EC" id="2.4.2.10" evidence="5 10"/>
<comment type="similarity">
    <text evidence="3 10">Belongs to the purine/pyrimidine phosphoribosyltransferase family. PyrE subfamily.</text>
</comment>
<dbReference type="OrthoDB" id="9779060at2"/>
<dbReference type="GO" id="GO:0006207">
    <property type="term" value="P:'de novo' pyrimidine nucleobase biosynthetic process"/>
    <property type="evidence" value="ECO:0007669"/>
    <property type="project" value="TreeGrafter"/>
</dbReference>
<dbReference type="GO" id="GO:0005737">
    <property type="term" value="C:cytoplasm"/>
    <property type="evidence" value="ECO:0007669"/>
    <property type="project" value="TreeGrafter"/>
</dbReference>
<evidence type="ECO:0000256" key="6">
    <source>
        <dbReference type="ARBA" id="ARBA00022676"/>
    </source>
</evidence>
<feature type="binding site" evidence="10">
    <location>
        <position position="156"/>
    </location>
    <ligand>
        <name>orotate</name>
        <dbReference type="ChEBI" id="CHEBI:30839"/>
    </ligand>
</feature>
<accession>A0A4Q1JSV0</accession>
<evidence type="ECO:0000313" key="13">
    <source>
        <dbReference type="Proteomes" id="UP000289784"/>
    </source>
</evidence>
<feature type="binding site" description="in other chain" evidence="10">
    <location>
        <begin position="124"/>
        <end position="132"/>
    </location>
    <ligand>
        <name>5-phospho-alpha-D-ribose 1-diphosphate</name>
        <dbReference type="ChEBI" id="CHEBI:58017"/>
        <note>ligand shared between dimeric partners</note>
    </ligand>
</feature>
<dbReference type="Proteomes" id="UP000289784">
    <property type="component" value="Unassembled WGS sequence"/>
</dbReference>
<dbReference type="Pfam" id="PF00156">
    <property type="entry name" value="Pribosyltran"/>
    <property type="match status" value="1"/>
</dbReference>
<dbReference type="EMBL" id="SAWZ01000012">
    <property type="protein sequence ID" value="RXR00296.1"/>
    <property type="molecule type" value="Genomic_DNA"/>
</dbReference>
<evidence type="ECO:0000256" key="1">
    <source>
        <dbReference type="ARBA" id="ARBA00003769"/>
    </source>
</evidence>
<dbReference type="PANTHER" id="PTHR46683">
    <property type="entry name" value="OROTATE PHOSPHORIBOSYLTRANSFERASE 1-RELATED"/>
    <property type="match status" value="1"/>
</dbReference>
<organism evidence="12 13">
    <name type="scientific">Pseudoxanthomonas composti</name>
    <dbReference type="NCBI Taxonomy" id="2137479"/>
    <lineage>
        <taxon>Bacteria</taxon>
        <taxon>Pseudomonadati</taxon>
        <taxon>Pseudomonadota</taxon>
        <taxon>Gammaproteobacteria</taxon>
        <taxon>Lysobacterales</taxon>
        <taxon>Lysobacteraceae</taxon>
        <taxon>Pseudoxanthomonas</taxon>
    </lineage>
</organism>
<protein>
    <recommendedName>
        <fullName evidence="5 10">Orotate phosphoribosyltransferase</fullName>
        <shortName evidence="10">OPRT</shortName>
        <shortName evidence="10">OPRTase</shortName>
        <ecNumber evidence="5 10">2.4.2.10</ecNumber>
    </recommendedName>
</protein>
<evidence type="ECO:0000256" key="4">
    <source>
        <dbReference type="ARBA" id="ARBA00011738"/>
    </source>
</evidence>
<dbReference type="PANTHER" id="PTHR46683:SF1">
    <property type="entry name" value="OROTATE PHOSPHORIBOSYLTRANSFERASE 1-RELATED"/>
    <property type="match status" value="1"/>
</dbReference>
<feature type="binding site" description="in other chain" evidence="10">
    <location>
        <position position="26"/>
    </location>
    <ligand>
        <name>5-phospho-alpha-D-ribose 1-diphosphate</name>
        <dbReference type="ChEBI" id="CHEBI:58017"/>
        <note>ligand shared between dimeric partners</note>
    </ligand>
</feature>
<evidence type="ECO:0000256" key="7">
    <source>
        <dbReference type="ARBA" id="ARBA00022679"/>
    </source>
</evidence>
<evidence type="ECO:0000256" key="5">
    <source>
        <dbReference type="ARBA" id="ARBA00011971"/>
    </source>
</evidence>
<feature type="domain" description="Phosphoribosyltransferase" evidence="11">
    <location>
        <begin position="54"/>
        <end position="160"/>
    </location>
</feature>